<comment type="caution">
    <text evidence="12">The sequence shown here is derived from an EMBL/GenBank/DDBJ whole genome shotgun (WGS) entry which is preliminary data.</text>
</comment>
<accession>A0A828QX63</accession>
<evidence type="ECO:0000259" key="10">
    <source>
        <dbReference type="Pfam" id="PF01420"/>
    </source>
</evidence>
<feature type="domain" description="DNA methylase adenine-specific" evidence="11">
    <location>
        <begin position="425"/>
        <end position="695"/>
    </location>
</feature>
<dbReference type="InterPro" id="IPR029063">
    <property type="entry name" value="SAM-dependent_MTases_sf"/>
</dbReference>
<dbReference type="EC" id="2.1.1.72" evidence="3"/>
<dbReference type="EMBL" id="AEPU01000019">
    <property type="protein sequence ID" value="EFU71896.1"/>
    <property type="molecule type" value="Genomic_DNA"/>
</dbReference>
<keyword evidence="6" id="KW-0949">S-adenosyl-L-methionine</keyword>
<dbReference type="InterPro" id="IPR002052">
    <property type="entry name" value="DNA_methylase_N6_adenine_CS"/>
</dbReference>
<keyword evidence="5" id="KW-0808">Transferase</keyword>
<dbReference type="Pfam" id="PF02384">
    <property type="entry name" value="N6_Mtase"/>
    <property type="match status" value="1"/>
</dbReference>
<evidence type="ECO:0000256" key="7">
    <source>
        <dbReference type="ARBA" id="ARBA00022747"/>
    </source>
</evidence>
<dbReference type="SUPFAM" id="SSF116734">
    <property type="entry name" value="DNA methylase specificity domain"/>
    <property type="match status" value="1"/>
</dbReference>
<dbReference type="SUPFAM" id="SSF53335">
    <property type="entry name" value="S-adenosyl-L-methionine-dependent methyltransferases"/>
    <property type="match status" value="1"/>
</dbReference>
<dbReference type="GO" id="GO:0009307">
    <property type="term" value="P:DNA restriction-modification system"/>
    <property type="evidence" value="ECO:0007669"/>
    <property type="project" value="UniProtKB-KW"/>
</dbReference>
<dbReference type="PANTHER" id="PTHR42933">
    <property type="entry name" value="SLR6095 PROTEIN"/>
    <property type="match status" value="1"/>
</dbReference>
<evidence type="ECO:0000256" key="9">
    <source>
        <dbReference type="ARBA" id="ARBA00047942"/>
    </source>
</evidence>
<evidence type="ECO:0000256" key="3">
    <source>
        <dbReference type="ARBA" id="ARBA00011900"/>
    </source>
</evidence>
<keyword evidence="8" id="KW-0238">DNA-binding</keyword>
<dbReference type="InterPro" id="IPR000055">
    <property type="entry name" value="Restrct_endonuc_typeI_TRD"/>
</dbReference>
<evidence type="ECO:0000256" key="1">
    <source>
        <dbReference type="ARBA" id="ARBA00006594"/>
    </source>
</evidence>
<evidence type="ECO:0000256" key="6">
    <source>
        <dbReference type="ARBA" id="ARBA00022691"/>
    </source>
</evidence>
<evidence type="ECO:0000256" key="5">
    <source>
        <dbReference type="ARBA" id="ARBA00022679"/>
    </source>
</evidence>
<dbReference type="Pfam" id="PF01420">
    <property type="entry name" value="Methylase_S"/>
    <property type="match status" value="1"/>
</dbReference>
<evidence type="ECO:0000256" key="2">
    <source>
        <dbReference type="ARBA" id="ARBA00010923"/>
    </source>
</evidence>
<comment type="catalytic activity">
    <reaction evidence="9">
        <text>a 2'-deoxyadenosine in DNA + S-adenosyl-L-methionine = an N(6)-methyl-2'-deoxyadenosine in DNA + S-adenosyl-L-homocysteine + H(+)</text>
        <dbReference type="Rhea" id="RHEA:15197"/>
        <dbReference type="Rhea" id="RHEA-COMP:12418"/>
        <dbReference type="Rhea" id="RHEA-COMP:12419"/>
        <dbReference type="ChEBI" id="CHEBI:15378"/>
        <dbReference type="ChEBI" id="CHEBI:57856"/>
        <dbReference type="ChEBI" id="CHEBI:59789"/>
        <dbReference type="ChEBI" id="CHEBI:90615"/>
        <dbReference type="ChEBI" id="CHEBI:90616"/>
        <dbReference type="EC" id="2.1.1.72"/>
    </reaction>
</comment>
<evidence type="ECO:0000313" key="12">
    <source>
        <dbReference type="EMBL" id="EFU71896.1"/>
    </source>
</evidence>
<protein>
    <recommendedName>
        <fullName evidence="3">site-specific DNA-methyltransferase (adenine-specific)</fullName>
        <ecNumber evidence="3">2.1.1.72</ecNumber>
    </recommendedName>
</protein>
<dbReference type="PRINTS" id="PR00507">
    <property type="entry name" value="N12N6MTFRASE"/>
</dbReference>
<dbReference type="Proteomes" id="UP000005813">
    <property type="component" value="Unassembled WGS sequence"/>
</dbReference>
<keyword evidence="7" id="KW-0680">Restriction system</keyword>
<dbReference type="PANTHER" id="PTHR42933:SF3">
    <property type="entry name" value="TYPE I RESTRICTION ENZYME MJAVIII METHYLASE SUBUNIT"/>
    <property type="match status" value="1"/>
</dbReference>
<dbReference type="InterPro" id="IPR003356">
    <property type="entry name" value="DNA_methylase_A-5"/>
</dbReference>
<dbReference type="GO" id="GO:0003677">
    <property type="term" value="F:DNA binding"/>
    <property type="evidence" value="ECO:0007669"/>
    <property type="project" value="UniProtKB-KW"/>
</dbReference>
<dbReference type="Gene3D" id="3.90.220.20">
    <property type="entry name" value="DNA methylase specificity domains"/>
    <property type="match status" value="1"/>
</dbReference>
<dbReference type="InterPro" id="IPR044946">
    <property type="entry name" value="Restrct_endonuc_typeI_TRD_sf"/>
</dbReference>
<evidence type="ECO:0000256" key="8">
    <source>
        <dbReference type="ARBA" id="ARBA00023125"/>
    </source>
</evidence>
<dbReference type="GO" id="GO:0008170">
    <property type="term" value="F:N-methyltransferase activity"/>
    <property type="evidence" value="ECO:0007669"/>
    <property type="project" value="InterPro"/>
</dbReference>
<dbReference type="CDD" id="cd02440">
    <property type="entry name" value="AdoMet_MTases"/>
    <property type="match status" value="1"/>
</dbReference>
<dbReference type="GO" id="GO:0009007">
    <property type="term" value="F:site-specific DNA-methyltransferase (adenine-specific) activity"/>
    <property type="evidence" value="ECO:0007669"/>
    <property type="project" value="UniProtKB-EC"/>
</dbReference>
<dbReference type="RefSeq" id="WP_004277407.1">
    <property type="nucleotide sequence ID" value="NZ_GL622227.1"/>
</dbReference>
<dbReference type="InterPro" id="IPR051537">
    <property type="entry name" value="DNA_Adenine_Mtase"/>
</dbReference>
<reference evidence="12 13" key="1">
    <citation type="submission" date="2010-12" db="EMBL/GenBank/DDBJ databases">
        <authorList>
            <person name="Muzny D."/>
            <person name="Qin X."/>
            <person name="Buhay C."/>
            <person name="Dugan-Rocha S."/>
            <person name="Ding Y."/>
            <person name="Chen G."/>
            <person name="Hawes A."/>
            <person name="Holder M."/>
            <person name="Jhangiani S."/>
            <person name="Johnson A."/>
            <person name="Khan Z."/>
            <person name="Li Z."/>
            <person name="Liu W."/>
            <person name="Liu X."/>
            <person name="Perez L."/>
            <person name="Shen H."/>
            <person name="Wang Q."/>
            <person name="Watt J."/>
            <person name="Xi L."/>
            <person name="Xin Y."/>
            <person name="Zhou J."/>
            <person name="Deng J."/>
            <person name="Jiang H."/>
            <person name="Liu Y."/>
            <person name="Qu J."/>
            <person name="Song X.-Z."/>
            <person name="Zhang L."/>
            <person name="Villasana D."/>
            <person name="Johnson A."/>
            <person name="Liu J."/>
            <person name="Liyanage D."/>
            <person name="Lorensuhewa L."/>
            <person name="Robinson T."/>
            <person name="Song A."/>
            <person name="Song B.-B."/>
            <person name="Dinh H."/>
            <person name="Thornton R."/>
            <person name="Coyle M."/>
            <person name="Francisco L."/>
            <person name="Jackson L."/>
            <person name="Javaid M."/>
            <person name="Korchina V."/>
            <person name="Kovar C."/>
            <person name="Mata R."/>
            <person name="Mathew T."/>
            <person name="Ngo R."/>
            <person name="Nguyen L."/>
            <person name="Nguyen N."/>
            <person name="Okwuonu G."/>
            <person name="Ongeri F."/>
            <person name="Pham C."/>
            <person name="Simmons D."/>
            <person name="Wilczek-Boney K."/>
            <person name="Hale W."/>
            <person name="Jakkamsetti A."/>
            <person name="Pham P."/>
            <person name="Ruth R."/>
            <person name="San Lucas F."/>
            <person name="Warren J."/>
            <person name="Zhang J."/>
            <person name="Zhao Z."/>
            <person name="Zhou C."/>
            <person name="Zhu D."/>
            <person name="Lee S."/>
            <person name="Bess C."/>
            <person name="Blankenburg K."/>
            <person name="Forbes L."/>
            <person name="Fu Q."/>
            <person name="Gubbala S."/>
            <person name="Hirani K."/>
            <person name="Jayaseelan J.C."/>
            <person name="Lara F."/>
            <person name="Munidasa M."/>
            <person name="Palculict T."/>
            <person name="Patil S."/>
            <person name="Pu L.-L."/>
            <person name="Saada N."/>
            <person name="Tang L."/>
            <person name="Weissenberger G."/>
            <person name="Zhu Y."/>
            <person name="Hemphill L."/>
            <person name="Shang Y."/>
            <person name="Youmans B."/>
            <person name="Ayvaz T."/>
            <person name="Ross M."/>
            <person name="Santibanez J."/>
            <person name="Aqrawi P."/>
            <person name="Gross S."/>
            <person name="Joshi V."/>
            <person name="Fowler G."/>
            <person name="Nazareth L."/>
            <person name="Reid J."/>
            <person name="Worley K."/>
            <person name="Petrosino J."/>
            <person name="Highlander S."/>
            <person name="Gibbs R."/>
        </authorList>
    </citation>
    <scope>NUCLEOTIDE SEQUENCE [LARGE SCALE GENOMIC DNA]</scope>
    <source>
        <strain evidence="12 13">JV21</strain>
    </source>
</reference>
<dbReference type="GO" id="GO:0032259">
    <property type="term" value="P:methylation"/>
    <property type="evidence" value="ECO:0007669"/>
    <property type="project" value="UniProtKB-KW"/>
</dbReference>
<keyword evidence="4" id="KW-0489">Methyltransferase</keyword>
<sequence length="1191" mass="137966">MIAKDNLKEALEILGFKPKGHIYTKTYTNDTKIEVNFTTQKINYYPLDSNFKEGQYPNIDNPSKGFIIHRNTTTNFSSNENFVCLLCVDALLTKGYKAKHIILEPTFEAGRNQQVYGDILVLNQNYENLILIENKTYGAEFSKEWNKTEKNGGQLFSYYAVNKTPFLCLLAYDFDENLKKIFYKSHIITMKDNEKYLEFINENLKKDEQKIGFNHELNRNKKDYFNVWSQSYSQSYTSKGLLEEDVLPYVVGKEKYTTKDLEIVPYSEISSIYHAFATILRNHAIGNYENTFYILVDLFLCKIVDERANPNNLQFYYKGLMYDSAFDYVDRLLNLHEIGIKDLFGKRVVNFKKGEIDKIFDKHERRKNGLKADLDKLFDKQKYFGMKKFSFIEVENEEEFQLNFKILTKITNLIQDFYISQSENNQFLGDLFEGFLNKSIHQTEGRFFTPTPITNFIIHSLPHLQDDIKVLDFACGAGHFLTEFITHKSEAKLYGIEKNKDLSKVAKTACLLHNAKEAQVIFQDALDEIKESDKKDFENESFDLILSNPPYSVKGFLSTLEESVLKNFTLSSAVENHYKNNAIECFFIEKAKQFLKPNALLVLVLPVSILQKGGIYEKTREVLFENFQILSIVEMSSRTFGSTGTQTIILFAKRMEKPYATELINILKENAFDDEILQREYGSSEKKDIIYKYCDFMAYDYADFKDFMSGLPLSENLKNNEIFKEYLSDFSTTKPKKFKKQKLKDFEKKALFDTYLKQKQEAIKDTKAYNKAYRDFKESKDYKELEKALHYEKFLENVRAFECEKMHSFILIENEKILILKAPDNKTTDNKSNKANIIKFLGYDWSKRKGDEGIKYQTTIQDIENTELKESEDDSDEDKKQKEALRNINSVKFINTPLYNPQNPSDPTKLCYAIKSFIESSAKIDSIINALQSDDKDFYKLFISDMKAMLDFNKVDFNKAISLNPINSQGEGKTQNPFENCKFELVRISELMQDSEIALDIQSAKRPKGGVGNYTEGALSLGGEHIDNKSGYVKMQTPKYVPMEFYEDFKKADKGIVRKNDILLCKDGALTGKVALVRDEFENQSVMINEHIFLLRCQNSTTQKFLFFILHSQSGQSILKSKVTGSAQGGLSLSNLKDMKIPKPDIKIQKQIVSECEKVEEQYNTIRMSIEKYQELIRAILVKCGIVDSSE</sequence>
<evidence type="ECO:0000256" key="4">
    <source>
        <dbReference type="ARBA" id="ARBA00022603"/>
    </source>
</evidence>
<evidence type="ECO:0000259" key="11">
    <source>
        <dbReference type="Pfam" id="PF02384"/>
    </source>
</evidence>
<evidence type="ECO:0000313" key="13">
    <source>
        <dbReference type="Proteomes" id="UP000005813"/>
    </source>
</evidence>
<name>A0A828QX63_CAMUP</name>
<feature type="domain" description="Type I restriction modification DNA specificity" evidence="10">
    <location>
        <begin position="1045"/>
        <end position="1161"/>
    </location>
</feature>
<dbReference type="AlphaFoldDB" id="A0A828QX63"/>
<comment type="similarity">
    <text evidence="1">Belongs to the N(4)/N(6)-methyltransferase family.</text>
</comment>
<organism evidence="12 13">
    <name type="scientific">Campylobacter upsaliensis JV21</name>
    <dbReference type="NCBI Taxonomy" id="888826"/>
    <lineage>
        <taxon>Bacteria</taxon>
        <taxon>Pseudomonadati</taxon>
        <taxon>Campylobacterota</taxon>
        <taxon>Epsilonproteobacteria</taxon>
        <taxon>Campylobacterales</taxon>
        <taxon>Campylobacteraceae</taxon>
        <taxon>Campylobacter</taxon>
    </lineage>
</organism>
<dbReference type="PROSITE" id="PS00092">
    <property type="entry name" value="N6_MTASE"/>
    <property type="match status" value="1"/>
</dbReference>
<gene>
    <name evidence="12" type="ORF">HMPREF9400_0846</name>
</gene>
<proteinExistence type="inferred from homology"/>
<comment type="similarity">
    <text evidence="2">Belongs to the type-I restriction system S methylase family.</text>
</comment>
<dbReference type="Gene3D" id="3.40.50.150">
    <property type="entry name" value="Vaccinia Virus protein VP39"/>
    <property type="match status" value="1"/>
</dbReference>